<dbReference type="Proteomes" id="UP001597094">
    <property type="component" value="Unassembled WGS sequence"/>
</dbReference>
<evidence type="ECO:0000259" key="9">
    <source>
        <dbReference type="PROSITE" id="PS50113"/>
    </source>
</evidence>
<feature type="domain" description="PAC" evidence="9">
    <location>
        <begin position="443"/>
        <end position="496"/>
    </location>
</feature>
<keyword evidence="5" id="KW-0418">Kinase</keyword>
<dbReference type="NCBIfam" id="TIGR00229">
    <property type="entry name" value="sensory_box"/>
    <property type="match status" value="3"/>
</dbReference>
<dbReference type="SMART" id="SM00387">
    <property type="entry name" value="HATPase_c"/>
    <property type="match status" value="1"/>
</dbReference>
<dbReference type="EC" id="2.7.13.3" evidence="2"/>
<evidence type="ECO:0000256" key="5">
    <source>
        <dbReference type="ARBA" id="ARBA00022777"/>
    </source>
</evidence>
<evidence type="ECO:0000256" key="6">
    <source>
        <dbReference type="SAM" id="Coils"/>
    </source>
</evidence>
<proteinExistence type="predicted"/>
<dbReference type="CDD" id="cd00082">
    <property type="entry name" value="HisKA"/>
    <property type="match status" value="1"/>
</dbReference>
<dbReference type="PROSITE" id="PS50109">
    <property type="entry name" value="HIS_KIN"/>
    <property type="match status" value="1"/>
</dbReference>
<dbReference type="InterPro" id="IPR013655">
    <property type="entry name" value="PAS_fold_3"/>
</dbReference>
<evidence type="ECO:0000256" key="4">
    <source>
        <dbReference type="ARBA" id="ARBA00022679"/>
    </source>
</evidence>
<dbReference type="InterPro" id="IPR036890">
    <property type="entry name" value="HATPase_C_sf"/>
</dbReference>
<protein>
    <recommendedName>
        <fullName evidence="2">histidine kinase</fullName>
        <ecNumber evidence="2">2.7.13.3</ecNumber>
    </recommendedName>
</protein>
<evidence type="ECO:0000259" key="8">
    <source>
        <dbReference type="PROSITE" id="PS50112"/>
    </source>
</evidence>
<keyword evidence="11" id="KW-1185">Reference proteome</keyword>
<feature type="domain" description="PAS" evidence="8">
    <location>
        <begin position="497"/>
        <end position="568"/>
    </location>
</feature>
<dbReference type="SUPFAM" id="SSF47384">
    <property type="entry name" value="Homodimeric domain of signal transducing histidine kinase"/>
    <property type="match status" value="1"/>
</dbReference>
<dbReference type="InterPro" id="IPR000700">
    <property type="entry name" value="PAS-assoc_C"/>
</dbReference>
<feature type="domain" description="Histidine kinase" evidence="7">
    <location>
        <begin position="649"/>
        <end position="864"/>
    </location>
</feature>
<dbReference type="InterPro" id="IPR036097">
    <property type="entry name" value="HisK_dim/P_sf"/>
</dbReference>
<comment type="catalytic activity">
    <reaction evidence="1">
        <text>ATP + protein L-histidine = ADP + protein N-phospho-L-histidine.</text>
        <dbReference type="EC" id="2.7.13.3"/>
    </reaction>
</comment>
<dbReference type="InterPro" id="IPR035965">
    <property type="entry name" value="PAS-like_dom_sf"/>
</dbReference>
<feature type="domain" description="PAC" evidence="9">
    <location>
        <begin position="571"/>
        <end position="624"/>
    </location>
</feature>
<evidence type="ECO:0000256" key="1">
    <source>
        <dbReference type="ARBA" id="ARBA00000085"/>
    </source>
</evidence>
<keyword evidence="4" id="KW-0808">Transferase</keyword>
<organism evidence="10 11">
    <name type="scientific">Pontibacter rugosus</name>
    <dbReference type="NCBI Taxonomy" id="1745966"/>
    <lineage>
        <taxon>Bacteria</taxon>
        <taxon>Pseudomonadati</taxon>
        <taxon>Bacteroidota</taxon>
        <taxon>Cytophagia</taxon>
        <taxon>Cytophagales</taxon>
        <taxon>Hymenobacteraceae</taxon>
        <taxon>Pontibacter</taxon>
    </lineage>
</organism>
<evidence type="ECO:0000313" key="11">
    <source>
        <dbReference type="Proteomes" id="UP001597094"/>
    </source>
</evidence>
<dbReference type="InterPro" id="IPR005467">
    <property type="entry name" value="His_kinase_dom"/>
</dbReference>
<dbReference type="Pfam" id="PF00989">
    <property type="entry name" value="PAS"/>
    <property type="match status" value="1"/>
</dbReference>
<dbReference type="Gene3D" id="3.30.450.20">
    <property type="entry name" value="PAS domain"/>
    <property type="match status" value="4"/>
</dbReference>
<dbReference type="PANTHER" id="PTHR43304:SF1">
    <property type="entry name" value="PAC DOMAIN-CONTAINING PROTEIN"/>
    <property type="match status" value="1"/>
</dbReference>
<dbReference type="PROSITE" id="PS50112">
    <property type="entry name" value="PAS"/>
    <property type="match status" value="2"/>
</dbReference>
<comment type="caution">
    <text evidence="10">The sequence shown here is derived from an EMBL/GenBank/DDBJ whole genome shotgun (WGS) entry which is preliminary data.</text>
</comment>
<dbReference type="SUPFAM" id="SSF55785">
    <property type="entry name" value="PYP-like sensor domain (PAS domain)"/>
    <property type="match status" value="4"/>
</dbReference>
<dbReference type="Pfam" id="PF02518">
    <property type="entry name" value="HATPase_c"/>
    <property type="match status" value="1"/>
</dbReference>
<evidence type="ECO:0000259" key="7">
    <source>
        <dbReference type="PROSITE" id="PS50109"/>
    </source>
</evidence>
<evidence type="ECO:0000256" key="3">
    <source>
        <dbReference type="ARBA" id="ARBA00022553"/>
    </source>
</evidence>
<dbReference type="PROSITE" id="PS50113">
    <property type="entry name" value="PAC"/>
    <property type="match status" value="3"/>
</dbReference>
<name>A0ABW3SQ62_9BACT</name>
<accession>A0ABW3SQ62</accession>
<feature type="domain" description="PAC" evidence="9">
    <location>
        <begin position="202"/>
        <end position="254"/>
    </location>
</feature>
<dbReference type="InterPro" id="IPR001610">
    <property type="entry name" value="PAC"/>
</dbReference>
<dbReference type="SUPFAM" id="SSF55874">
    <property type="entry name" value="ATPase domain of HSP90 chaperone/DNA topoisomerase II/histidine kinase"/>
    <property type="match status" value="1"/>
</dbReference>
<dbReference type="CDD" id="cd00130">
    <property type="entry name" value="PAS"/>
    <property type="match status" value="3"/>
</dbReference>
<dbReference type="InterPro" id="IPR004358">
    <property type="entry name" value="Sig_transdc_His_kin-like_C"/>
</dbReference>
<dbReference type="Gene3D" id="1.10.287.130">
    <property type="match status" value="1"/>
</dbReference>
<dbReference type="InterPro" id="IPR052162">
    <property type="entry name" value="Sensor_kinase/Photoreceptor"/>
</dbReference>
<dbReference type="EMBL" id="JBHTLD010000099">
    <property type="protein sequence ID" value="MFD1186876.1"/>
    <property type="molecule type" value="Genomic_DNA"/>
</dbReference>
<sequence>MINLLHTLPGNFLALTPDLQVVIASAGYTRLTGVEKQRLEGSLLPDVLPASFAKYCALVQDMATEAVASDEEVSRLFCGSLDAGASKLDQEPLWRMSCKQIVQAEGQVFLLYTVEDATGVHQGEEKERYRLLQEAGHLIVWDWDSKKQTTWRSDGFFSVLGIDRAAAQASDPGLWESLLHPNEAERVLKSIRGAFAEGDSEWQAEYRLRHASGRYITVADRAKVLYSNQGHPLRMVGTTIDVTEQREKELEARKLNQLLNSLPGIVWSSDAGGNITFVNQALRNLTGLSLEQVQQGEALDLVHPDDRGSLASLQDVCEAVFRVKAGKDGYRWYAGRSVPITDEDGKVVSRIGVCTDVHEQNLERLALRDISEKLQEMLDALPIMAWAAEPDGTYTYYNRCWWNHFETSDENWTLEQWAELMHPEDRNRTVEQWAESIAKGTPYSMKLRWRAHRAAPYRWFQAYSSPVKDADGNIRYWMGATIDIHEYEEAHALLEEKNTSFQFLADVMPHMVWRTDAHGFHNYFNRRWVEYTGYDVESSLGTEMWNNLLHPEDQEQAQRIWTHSLEAGEPYEIEYRFKRASDGAWRWFLARALPLRNAAGEIVQWYGTCTDIEDKKHTEQQLESQKQELESQKQELETINQDLDRFVHMIGHDLRLPLVNMGALFDALTENGCFDAADSEQLVRHYRKSHKAMTTTLSDLMELARLQKSAQGNTTQVNLRDAVDEVLESLGPLASSSHAEVSVQLDEPESILYSKANLRSILHNLFSNAIKYRHPDRRPQVEIKSSWQEGNLKLTISDNGLGIDLEKHGKRLFGAFNRLHSHTEGSGLGLYIVKRIVETKGGQISVSSKEGYGTTFTIKLKPMA</sequence>
<keyword evidence="3" id="KW-0597">Phosphoprotein</keyword>
<dbReference type="Gene3D" id="3.30.565.10">
    <property type="entry name" value="Histidine kinase-like ATPase, C-terminal domain"/>
    <property type="match status" value="1"/>
</dbReference>
<evidence type="ECO:0000313" key="10">
    <source>
        <dbReference type="EMBL" id="MFD1186876.1"/>
    </source>
</evidence>
<dbReference type="InterPro" id="IPR003594">
    <property type="entry name" value="HATPase_dom"/>
</dbReference>
<reference evidence="11" key="1">
    <citation type="journal article" date="2019" name="Int. J. Syst. Evol. Microbiol.">
        <title>The Global Catalogue of Microorganisms (GCM) 10K type strain sequencing project: providing services to taxonomists for standard genome sequencing and annotation.</title>
        <authorList>
            <consortium name="The Broad Institute Genomics Platform"/>
            <consortium name="The Broad Institute Genome Sequencing Center for Infectious Disease"/>
            <person name="Wu L."/>
            <person name="Ma J."/>
        </authorList>
    </citation>
    <scope>NUCLEOTIDE SEQUENCE [LARGE SCALE GENOMIC DNA]</scope>
    <source>
        <strain evidence="11">JCM 31319</strain>
    </source>
</reference>
<dbReference type="InterPro" id="IPR003661">
    <property type="entry name" value="HisK_dim/P_dom"/>
</dbReference>
<dbReference type="SMART" id="SM00091">
    <property type="entry name" value="PAS"/>
    <property type="match status" value="5"/>
</dbReference>
<dbReference type="PRINTS" id="PR00344">
    <property type="entry name" value="BCTRLSENSOR"/>
</dbReference>
<dbReference type="InterPro" id="IPR013767">
    <property type="entry name" value="PAS_fold"/>
</dbReference>
<keyword evidence="6" id="KW-0175">Coiled coil</keyword>
<dbReference type="SMART" id="SM00086">
    <property type="entry name" value="PAC"/>
    <property type="match status" value="4"/>
</dbReference>
<evidence type="ECO:0000256" key="2">
    <source>
        <dbReference type="ARBA" id="ARBA00012438"/>
    </source>
</evidence>
<feature type="domain" description="PAS" evidence="8">
    <location>
        <begin position="251"/>
        <end position="310"/>
    </location>
</feature>
<dbReference type="Pfam" id="PF08447">
    <property type="entry name" value="PAS_3"/>
    <property type="match status" value="3"/>
</dbReference>
<dbReference type="InterPro" id="IPR000014">
    <property type="entry name" value="PAS"/>
</dbReference>
<feature type="coiled-coil region" evidence="6">
    <location>
        <begin position="612"/>
        <end position="649"/>
    </location>
</feature>
<gene>
    <name evidence="10" type="ORF">ACFQ2O_11725</name>
</gene>
<dbReference type="PANTHER" id="PTHR43304">
    <property type="entry name" value="PHYTOCHROME-LIKE PROTEIN CPH1"/>
    <property type="match status" value="1"/>
</dbReference>